<feature type="compositionally biased region" description="Pro residues" evidence="2">
    <location>
        <begin position="103"/>
        <end position="115"/>
    </location>
</feature>
<dbReference type="InterPro" id="IPR004474">
    <property type="entry name" value="LytR_CpsA_psr"/>
</dbReference>
<feature type="compositionally biased region" description="Pro residues" evidence="2">
    <location>
        <begin position="18"/>
        <end position="41"/>
    </location>
</feature>
<dbReference type="Proteomes" id="UP000267164">
    <property type="component" value="Chromosome"/>
</dbReference>
<comment type="similarity">
    <text evidence="1">Belongs to the LytR/CpsA/Psr (LCP) family.</text>
</comment>
<feature type="compositionally biased region" description="Low complexity" evidence="2">
    <location>
        <begin position="132"/>
        <end position="145"/>
    </location>
</feature>
<gene>
    <name evidence="5" type="ORF">D7D52_13570</name>
</gene>
<keyword evidence="3" id="KW-0812">Transmembrane</keyword>
<proteinExistence type="inferred from homology"/>
<feature type="transmembrane region" description="Helical" evidence="3">
    <location>
        <begin position="195"/>
        <end position="217"/>
    </location>
</feature>
<feature type="domain" description="Cell envelope-related transcriptional attenuator" evidence="4">
    <location>
        <begin position="273"/>
        <end position="415"/>
    </location>
</feature>
<dbReference type="AlphaFoldDB" id="A0A386ZAY0"/>
<keyword evidence="6" id="KW-1185">Reference proteome</keyword>
<dbReference type="EMBL" id="CP032568">
    <property type="protein sequence ID" value="AYF74728.1"/>
    <property type="molecule type" value="Genomic_DNA"/>
</dbReference>
<evidence type="ECO:0000256" key="1">
    <source>
        <dbReference type="ARBA" id="ARBA00006068"/>
    </source>
</evidence>
<evidence type="ECO:0000256" key="3">
    <source>
        <dbReference type="SAM" id="Phobius"/>
    </source>
</evidence>
<evidence type="ECO:0000313" key="5">
    <source>
        <dbReference type="EMBL" id="AYF74728.1"/>
    </source>
</evidence>
<dbReference type="Pfam" id="PF03816">
    <property type="entry name" value="LytR_cpsA_psr"/>
    <property type="match status" value="1"/>
</dbReference>
<dbReference type="Gene3D" id="3.40.630.190">
    <property type="entry name" value="LCP protein"/>
    <property type="match status" value="1"/>
</dbReference>
<keyword evidence="3" id="KW-0472">Membrane</keyword>
<name>A0A386ZAY0_9NOCA</name>
<evidence type="ECO:0000259" key="4">
    <source>
        <dbReference type="Pfam" id="PF03816"/>
    </source>
</evidence>
<protein>
    <submittedName>
        <fullName evidence="5">LytR family transcriptional regulator</fullName>
    </submittedName>
</protein>
<keyword evidence="3" id="KW-1133">Transmembrane helix</keyword>
<dbReference type="OrthoDB" id="9782542at2"/>
<accession>A0A386ZAY0</accession>
<feature type="region of interest" description="Disordered" evidence="2">
    <location>
        <begin position="1"/>
        <end position="190"/>
    </location>
</feature>
<dbReference type="PANTHER" id="PTHR33392:SF6">
    <property type="entry name" value="POLYISOPRENYL-TEICHOIC ACID--PEPTIDOGLYCAN TEICHOIC ACID TRANSFERASE TAGU"/>
    <property type="match status" value="1"/>
</dbReference>
<dbReference type="PANTHER" id="PTHR33392">
    <property type="entry name" value="POLYISOPRENYL-TEICHOIC ACID--PEPTIDOGLYCAN TEICHOIC ACID TRANSFERASE TAGU"/>
    <property type="match status" value="1"/>
</dbReference>
<feature type="compositionally biased region" description="Basic and acidic residues" evidence="2">
    <location>
        <begin position="1"/>
        <end position="17"/>
    </location>
</feature>
<organism evidence="5 6">
    <name type="scientific">Nocardia yunnanensis</name>
    <dbReference type="NCBI Taxonomy" id="2382165"/>
    <lineage>
        <taxon>Bacteria</taxon>
        <taxon>Bacillati</taxon>
        <taxon>Actinomycetota</taxon>
        <taxon>Actinomycetes</taxon>
        <taxon>Mycobacteriales</taxon>
        <taxon>Nocardiaceae</taxon>
        <taxon>Nocardia</taxon>
    </lineage>
</organism>
<sequence length="509" mass="54267">MNGDDPQHFARMRREPPPGRPGEPPAPPQRPSANPGQPPRPSSHRPPVNEDGPRVEPTQVIRRNEPGAPLAYSQPPRNPAPPRPRGERMPPPGNRVPPSGNRVPPPGNRMPPPGDRAPGNRVPPQGDRPTVRESAGAARESAGAAMGYAPTQRPEPFHDEPPRTPPPPLPPGKRRGGGASGRPPRGARPRKKRHWFRWILSLLLVLLLLPIAAAIYVDTHLTRIDALANYAGRVGDTPGTNWLLVGSDSRAGLSKDQEQQLSTGDSSDVEGERTDTIILVHIPKSGRPTLVSLPRDSYVSIPGVGKDKLNAAFASGGANLLVKTVEGATGLHIDHYAQIGFGGFANIVDAVGGISMCLDSPMNDPLAGINLPAGCQTLNGPQALGFVRSRATPRADLDRMLHQRMFLSALLKKAASPATLANPFRSWPLIRDLTAALKVDNGAHIWNLATLGRALNNDPIATTVPVGGFEDVSGSGNVLLWDKTRAGAFFDTLAKDQQLPQDLITTVGS</sequence>
<feature type="compositionally biased region" description="Pro residues" evidence="2">
    <location>
        <begin position="76"/>
        <end position="95"/>
    </location>
</feature>
<evidence type="ECO:0000256" key="2">
    <source>
        <dbReference type="SAM" id="MobiDB-lite"/>
    </source>
</evidence>
<evidence type="ECO:0000313" key="6">
    <source>
        <dbReference type="Proteomes" id="UP000267164"/>
    </source>
</evidence>
<reference evidence="5 6" key="1">
    <citation type="submission" date="2018-09" db="EMBL/GenBank/DDBJ databases">
        <title>Nocardia yunnanensis sp. nov., an actinomycete isolated from a soil sample.</title>
        <authorList>
            <person name="Zhang J."/>
        </authorList>
    </citation>
    <scope>NUCLEOTIDE SEQUENCE [LARGE SCALE GENOMIC DNA]</scope>
    <source>
        <strain evidence="5 6">CFHS0054</strain>
    </source>
</reference>
<dbReference type="KEGG" id="nyu:D7D52_13570"/>
<dbReference type="NCBIfam" id="TIGR00350">
    <property type="entry name" value="lytR_cpsA_psr"/>
    <property type="match status" value="1"/>
</dbReference>
<dbReference type="InterPro" id="IPR050922">
    <property type="entry name" value="LytR/CpsA/Psr_CW_biosynth"/>
</dbReference>